<gene>
    <name evidence="2" type="ORF">RND81_10G198700</name>
</gene>
<evidence type="ECO:0000256" key="1">
    <source>
        <dbReference type="SAM" id="SignalP"/>
    </source>
</evidence>
<organism evidence="2 3">
    <name type="scientific">Saponaria officinalis</name>
    <name type="common">Common soapwort</name>
    <name type="synonym">Lychnis saponaria</name>
    <dbReference type="NCBI Taxonomy" id="3572"/>
    <lineage>
        <taxon>Eukaryota</taxon>
        <taxon>Viridiplantae</taxon>
        <taxon>Streptophyta</taxon>
        <taxon>Embryophyta</taxon>
        <taxon>Tracheophyta</taxon>
        <taxon>Spermatophyta</taxon>
        <taxon>Magnoliopsida</taxon>
        <taxon>eudicotyledons</taxon>
        <taxon>Gunneridae</taxon>
        <taxon>Pentapetalae</taxon>
        <taxon>Caryophyllales</taxon>
        <taxon>Caryophyllaceae</taxon>
        <taxon>Caryophylleae</taxon>
        <taxon>Saponaria</taxon>
    </lineage>
</organism>
<keyword evidence="3" id="KW-1185">Reference proteome</keyword>
<protein>
    <submittedName>
        <fullName evidence="2">Uncharacterized protein</fullName>
    </submittedName>
</protein>
<feature type="chain" id="PRO_5043318036" evidence="1">
    <location>
        <begin position="20"/>
        <end position="63"/>
    </location>
</feature>
<name>A0AAW1I6T6_SAPOF</name>
<evidence type="ECO:0000313" key="2">
    <source>
        <dbReference type="EMBL" id="KAK9684282.1"/>
    </source>
</evidence>
<dbReference type="AlphaFoldDB" id="A0AAW1I6T6"/>
<proteinExistence type="predicted"/>
<dbReference type="Proteomes" id="UP001443914">
    <property type="component" value="Unassembled WGS sequence"/>
</dbReference>
<comment type="caution">
    <text evidence="2">The sequence shown here is derived from an EMBL/GenBank/DDBJ whole genome shotgun (WGS) entry which is preliminary data.</text>
</comment>
<evidence type="ECO:0000313" key="3">
    <source>
        <dbReference type="Proteomes" id="UP001443914"/>
    </source>
</evidence>
<reference evidence="2" key="1">
    <citation type="submission" date="2024-03" db="EMBL/GenBank/DDBJ databases">
        <title>WGS assembly of Saponaria officinalis var. Norfolk2.</title>
        <authorList>
            <person name="Jenkins J."/>
            <person name="Shu S."/>
            <person name="Grimwood J."/>
            <person name="Barry K."/>
            <person name="Goodstein D."/>
            <person name="Schmutz J."/>
            <person name="Leebens-Mack J."/>
            <person name="Osbourn A."/>
        </authorList>
    </citation>
    <scope>NUCLEOTIDE SEQUENCE [LARGE SCALE GENOMIC DNA]</scope>
    <source>
        <strain evidence="2">JIC</strain>
    </source>
</reference>
<feature type="signal peptide" evidence="1">
    <location>
        <begin position="1"/>
        <end position="19"/>
    </location>
</feature>
<dbReference type="EMBL" id="JBDFQZ010000010">
    <property type="protein sequence ID" value="KAK9684282.1"/>
    <property type="molecule type" value="Genomic_DNA"/>
</dbReference>
<sequence length="63" mass="7463">MFLIFNNVLVLSVFGISQCGQSFWDKMELFLLIIGWFFRTDYSQIAIDLFQSSFKGHSIHRRI</sequence>
<accession>A0AAW1I6T6</accession>
<keyword evidence="1" id="KW-0732">Signal</keyword>